<evidence type="ECO:0000256" key="1">
    <source>
        <dbReference type="ARBA" id="ARBA00003701"/>
    </source>
</evidence>
<evidence type="ECO:0000256" key="7">
    <source>
        <dbReference type="ARBA" id="ARBA00022692"/>
    </source>
</evidence>
<keyword evidence="19" id="KW-1185">Reference proteome</keyword>
<reference evidence="18 19" key="1">
    <citation type="journal article" date="2019" name="Sci. Rep.">
        <title>Comparative genomics of chytrid fungi reveal insights into the obligate biotrophic and pathogenic lifestyle of Synchytrium endobioticum.</title>
        <authorList>
            <person name="van de Vossenberg B.T.L.H."/>
            <person name="Warris S."/>
            <person name="Nguyen H.D.T."/>
            <person name="van Gent-Pelzer M.P.E."/>
            <person name="Joly D.L."/>
            <person name="van de Geest H.C."/>
            <person name="Bonants P.J.M."/>
            <person name="Smith D.S."/>
            <person name="Levesque C.A."/>
            <person name="van der Lee T.A.J."/>
        </authorList>
    </citation>
    <scope>NUCLEOTIDE SEQUENCE [LARGE SCALE GENOMIC DNA]</scope>
    <source>
        <strain evidence="18 19">CBS 675.73</strain>
    </source>
</reference>
<comment type="subcellular location">
    <subcellularLocation>
        <location evidence="3">Endoplasmic reticulum membrane</location>
        <topology evidence="3">Multi-pass membrane protein</topology>
    </subcellularLocation>
    <subcellularLocation>
        <location evidence="2">Mitochondrion outer membrane</location>
    </subcellularLocation>
</comment>
<evidence type="ECO:0000256" key="8">
    <source>
        <dbReference type="ARBA" id="ARBA00022787"/>
    </source>
</evidence>
<evidence type="ECO:0000256" key="2">
    <source>
        <dbReference type="ARBA" id="ARBA00004294"/>
    </source>
</evidence>
<protein>
    <recommendedName>
        <fullName evidence="15">Microsomal glutathione S-transferase 1</fullName>
        <ecNumber evidence="5">2.5.1.18</ecNumber>
    </recommendedName>
</protein>
<evidence type="ECO:0000256" key="17">
    <source>
        <dbReference type="SAM" id="Phobius"/>
    </source>
</evidence>
<evidence type="ECO:0000256" key="3">
    <source>
        <dbReference type="ARBA" id="ARBA00004477"/>
    </source>
</evidence>
<evidence type="ECO:0000256" key="10">
    <source>
        <dbReference type="ARBA" id="ARBA00022989"/>
    </source>
</evidence>
<keyword evidence="12" id="KW-0496">Mitochondrion</keyword>
<evidence type="ECO:0000256" key="13">
    <source>
        <dbReference type="ARBA" id="ARBA00023136"/>
    </source>
</evidence>
<comment type="subunit">
    <text evidence="14">Homotrimer; The trimer binds only one molecule of glutathione.</text>
</comment>
<evidence type="ECO:0000256" key="4">
    <source>
        <dbReference type="ARBA" id="ARBA00010459"/>
    </source>
</evidence>
<evidence type="ECO:0000256" key="6">
    <source>
        <dbReference type="ARBA" id="ARBA00022679"/>
    </source>
</evidence>
<dbReference type="EMBL" id="QEAP01000164">
    <property type="protein sequence ID" value="TPX73799.1"/>
    <property type="molecule type" value="Genomic_DNA"/>
</dbReference>
<gene>
    <name evidence="18" type="ORF">CcCBS67573_g04936</name>
</gene>
<evidence type="ECO:0000256" key="9">
    <source>
        <dbReference type="ARBA" id="ARBA00022824"/>
    </source>
</evidence>
<dbReference type="InterPro" id="IPR040162">
    <property type="entry name" value="MGST1-like"/>
</dbReference>
<keyword evidence="11" id="KW-0007">Acetylation</keyword>
<dbReference type="EC" id="2.5.1.18" evidence="5"/>
<evidence type="ECO:0000256" key="16">
    <source>
        <dbReference type="ARBA" id="ARBA00049385"/>
    </source>
</evidence>
<dbReference type="InterPro" id="IPR001129">
    <property type="entry name" value="Membr-assoc_MAPEG"/>
</dbReference>
<dbReference type="Gene3D" id="1.20.120.550">
    <property type="entry name" value="Membrane associated eicosanoid/glutathione metabolism-like domain"/>
    <property type="match status" value="1"/>
</dbReference>
<sequence>MGVLSVDTAAHAATSAATFVLLGKLYLTIAAQGGARFKAGSRPPEDAKLSLTKTMGAAKIPQTFGLATSAPADASVDAVKQEKYKMNDLRWQRIVMNDLENIPIGLIIAWSSLLSAYSPKAHSVLVISFAAFRMFHTYSYAKALQPHRAIGWIGGITTASLMALNGLVGVLAQL</sequence>
<proteinExistence type="inferred from homology"/>
<evidence type="ECO:0000313" key="19">
    <source>
        <dbReference type="Proteomes" id="UP000320333"/>
    </source>
</evidence>
<comment type="function">
    <text evidence="1">Conjugation of reduced glutathione to a wide number of exogenous and endogenous hydrophobic electrophiles.</text>
</comment>
<keyword evidence="6" id="KW-0808">Transferase</keyword>
<dbReference type="AlphaFoldDB" id="A0A507FBT3"/>
<comment type="catalytic activity">
    <reaction evidence="16">
        <text>RX + glutathione = an S-substituted glutathione + a halide anion + H(+)</text>
        <dbReference type="Rhea" id="RHEA:16437"/>
        <dbReference type="ChEBI" id="CHEBI:15378"/>
        <dbReference type="ChEBI" id="CHEBI:16042"/>
        <dbReference type="ChEBI" id="CHEBI:17792"/>
        <dbReference type="ChEBI" id="CHEBI:57925"/>
        <dbReference type="ChEBI" id="CHEBI:90779"/>
        <dbReference type="EC" id="2.5.1.18"/>
    </reaction>
    <physiologicalReaction direction="left-to-right" evidence="16">
        <dbReference type="Rhea" id="RHEA:16438"/>
    </physiologicalReaction>
</comment>
<name>A0A507FBT3_9FUNG</name>
<feature type="transmembrane region" description="Helical" evidence="17">
    <location>
        <begin position="150"/>
        <end position="172"/>
    </location>
</feature>
<evidence type="ECO:0000256" key="12">
    <source>
        <dbReference type="ARBA" id="ARBA00023128"/>
    </source>
</evidence>
<evidence type="ECO:0000313" key="18">
    <source>
        <dbReference type="EMBL" id="TPX73799.1"/>
    </source>
</evidence>
<evidence type="ECO:0000256" key="5">
    <source>
        <dbReference type="ARBA" id="ARBA00012452"/>
    </source>
</evidence>
<dbReference type="OrthoDB" id="193139at2759"/>
<dbReference type="GO" id="GO:0005741">
    <property type="term" value="C:mitochondrial outer membrane"/>
    <property type="evidence" value="ECO:0007669"/>
    <property type="project" value="UniProtKB-SubCell"/>
</dbReference>
<evidence type="ECO:0000256" key="11">
    <source>
        <dbReference type="ARBA" id="ARBA00022990"/>
    </source>
</evidence>
<dbReference type="GO" id="GO:0005789">
    <property type="term" value="C:endoplasmic reticulum membrane"/>
    <property type="evidence" value="ECO:0007669"/>
    <property type="project" value="UniProtKB-SubCell"/>
</dbReference>
<organism evidence="18 19">
    <name type="scientific">Chytriomyces confervae</name>
    <dbReference type="NCBI Taxonomy" id="246404"/>
    <lineage>
        <taxon>Eukaryota</taxon>
        <taxon>Fungi</taxon>
        <taxon>Fungi incertae sedis</taxon>
        <taxon>Chytridiomycota</taxon>
        <taxon>Chytridiomycota incertae sedis</taxon>
        <taxon>Chytridiomycetes</taxon>
        <taxon>Chytridiales</taxon>
        <taxon>Chytriomycetaceae</taxon>
        <taxon>Chytriomyces</taxon>
    </lineage>
</organism>
<dbReference type="GO" id="GO:0004364">
    <property type="term" value="F:glutathione transferase activity"/>
    <property type="evidence" value="ECO:0007669"/>
    <property type="project" value="UniProtKB-EC"/>
</dbReference>
<keyword evidence="9" id="KW-0256">Endoplasmic reticulum</keyword>
<dbReference type="SUPFAM" id="SSF161084">
    <property type="entry name" value="MAPEG domain-like"/>
    <property type="match status" value="1"/>
</dbReference>
<comment type="caution">
    <text evidence="18">The sequence shown here is derived from an EMBL/GenBank/DDBJ whole genome shotgun (WGS) entry which is preliminary data.</text>
</comment>
<evidence type="ECO:0000256" key="14">
    <source>
        <dbReference type="ARBA" id="ARBA00038540"/>
    </source>
</evidence>
<evidence type="ECO:0000256" key="15">
    <source>
        <dbReference type="ARBA" id="ARBA00039397"/>
    </source>
</evidence>
<comment type="similarity">
    <text evidence="4">Belongs to the MAPEG family.</text>
</comment>
<dbReference type="PANTHER" id="PTHR10689">
    <property type="entry name" value="MICROSOMAL GLUTATHIONE S-TRANSFERASE 1"/>
    <property type="match status" value="1"/>
</dbReference>
<dbReference type="InterPro" id="IPR023352">
    <property type="entry name" value="MAPEG-like_dom_sf"/>
</dbReference>
<keyword evidence="10 17" id="KW-1133">Transmembrane helix</keyword>
<keyword evidence="7 17" id="KW-0812">Transmembrane</keyword>
<dbReference type="PANTHER" id="PTHR10689:SF6">
    <property type="entry name" value="MICROSOMAL GLUTATHIONE S-TRANSFERASE 1"/>
    <property type="match status" value="1"/>
</dbReference>
<keyword evidence="13 17" id="KW-0472">Membrane</keyword>
<dbReference type="Proteomes" id="UP000320333">
    <property type="component" value="Unassembled WGS sequence"/>
</dbReference>
<dbReference type="Pfam" id="PF01124">
    <property type="entry name" value="MAPEG"/>
    <property type="match status" value="1"/>
</dbReference>
<keyword evidence="8" id="KW-1000">Mitochondrion outer membrane</keyword>
<accession>A0A507FBT3</accession>